<name>A0A914CFH4_9BILA</name>
<reference evidence="2" key="1">
    <citation type="submission" date="2022-11" db="UniProtKB">
        <authorList>
            <consortium name="WormBaseParasite"/>
        </authorList>
    </citation>
    <scope>IDENTIFICATION</scope>
</reference>
<protein>
    <submittedName>
        <fullName evidence="2">Uncharacterized protein</fullName>
    </submittedName>
</protein>
<dbReference type="Proteomes" id="UP000887540">
    <property type="component" value="Unplaced"/>
</dbReference>
<organism evidence="1 2">
    <name type="scientific">Acrobeloides nanus</name>
    <dbReference type="NCBI Taxonomy" id="290746"/>
    <lineage>
        <taxon>Eukaryota</taxon>
        <taxon>Metazoa</taxon>
        <taxon>Ecdysozoa</taxon>
        <taxon>Nematoda</taxon>
        <taxon>Chromadorea</taxon>
        <taxon>Rhabditida</taxon>
        <taxon>Tylenchina</taxon>
        <taxon>Cephalobomorpha</taxon>
        <taxon>Cephaloboidea</taxon>
        <taxon>Cephalobidae</taxon>
        <taxon>Acrobeloides</taxon>
    </lineage>
</organism>
<evidence type="ECO:0000313" key="2">
    <source>
        <dbReference type="WBParaSite" id="ACRNAN_Path_967.g3717.t1"/>
    </source>
</evidence>
<dbReference type="WBParaSite" id="ACRNAN_Path_967.g3717.t1">
    <property type="protein sequence ID" value="ACRNAN_Path_967.g3717.t1"/>
    <property type="gene ID" value="ACRNAN_Path_967.g3717"/>
</dbReference>
<proteinExistence type="predicted"/>
<keyword evidence="1" id="KW-1185">Reference proteome</keyword>
<sequence length="213" mass="24358">MGKDPDIRIAHEVEICTDNMLNNIIVKDDDLFSLCLKCNNKGFMRLPLPLVKFLFIQNARKKGIDFLAYTKDDEKTAWKELLNYKPEEYDGICCKVKISSLDENDKTKWITARLSDGLIDISTRLLNGDRAPYGPVKLNLSNFEVRRLFQHPGTIYHACYHCGRIDYHSDYPVDENKDANNNVKLSTPVPAESPRILTTVSATDYFALKNLIP</sequence>
<evidence type="ECO:0000313" key="1">
    <source>
        <dbReference type="Proteomes" id="UP000887540"/>
    </source>
</evidence>
<accession>A0A914CFH4</accession>
<dbReference type="AlphaFoldDB" id="A0A914CFH4"/>